<keyword evidence="6" id="KW-0347">Helicase</keyword>
<dbReference type="STRING" id="1965070.A0A3S3P987"/>
<sequence length="856" mass="98761">MVIEMIAGFEVVLPTTALPQQKAVMNQVLACLKKASNGLIVAPTATGKTLALLCSSLAWLQKQTSLECSLQHQNTIAVASGESTTKKTRIIYSASTDMLLAEAMSVVNRTHYKTMDSVIFTSSDQISTHLPNCSIVSTIDKCLGELASKRFPNKALRECKMLPNYADRVIERFEQLVNFEENTFWRFSAEQKSYYFADIIFVSHTYLFNHLLIEDKELFKDSVIIIDEAHDIAETVEQVFSTELTYQTLLNCSNKLEEFLIHIKKTDKYSSLFLQANRLHNAILKLKEEIDKISFANNNNNQTLGWFFDVLKKANLVSTQPKHSQQIMQNMFEFIEKNFASSVSNNNNNDTNCFNEFLCFLKCVHKLNSPLLQKVKYEAFKVLISKQKKSNKNNALTAWSLKVWCLSPSVGMKILNNLEIHSCIFTSSVLLNESYFSIEMDSQFPIKLQNSKLGSHLEIYIIGEDENGRDLCFRENSEKSCHYLSLASTVPKLCNEIPSGVFLFFASEKLMKECVATWQRHEHIIQEKINSRKLLIIDTTTSDDIFEKNLRNIKDMEGDYLVIGVCQKKLINRLKFSDNLCRAIILVGLPYPSIEPRISSKKEYLKKLNCPNLTPDAWYINKMMVSVTLLIDKIITHKNDFGVVILCDSRFSNKTDYLPPWTKPIIFEQPYYQTFLSIRSFFNRLLSPAPSQTQTLANEIGAKLMFRDQFINSDFELSKIENFKSKILNNEKHLLEKPSTSYKQSQFESMVEMKKVDELNHLNLPSFTKNEASKEQRGLNRNMWKNFSEELKSLFTNTGKFNRLCETIRKYRKYENLDFFINTLIWIFSGVRKAERTKYLIMISLVISEEKDRSMD</sequence>
<proteinExistence type="predicted"/>
<dbReference type="InterPro" id="IPR006554">
    <property type="entry name" value="Helicase-like_DEXD_c2"/>
</dbReference>
<dbReference type="InterPro" id="IPR006555">
    <property type="entry name" value="ATP-dep_Helicase_C"/>
</dbReference>
<dbReference type="EMBL" id="NCKU01002052">
    <property type="protein sequence ID" value="RWS10573.1"/>
    <property type="molecule type" value="Genomic_DNA"/>
</dbReference>
<dbReference type="GO" id="GO:0003678">
    <property type="term" value="F:DNA helicase activity"/>
    <property type="evidence" value="ECO:0007669"/>
    <property type="project" value="InterPro"/>
</dbReference>
<dbReference type="GO" id="GO:0003677">
    <property type="term" value="F:DNA binding"/>
    <property type="evidence" value="ECO:0007669"/>
    <property type="project" value="UniProtKB-KW"/>
</dbReference>
<dbReference type="InterPro" id="IPR027417">
    <property type="entry name" value="P-loop_NTPase"/>
</dbReference>
<dbReference type="Pfam" id="PF13307">
    <property type="entry name" value="Helicase_C_2"/>
    <property type="match status" value="1"/>
</dbReference>
<evidence type="ECO:0000256" key="2">
    <source>
        <dbReference type="ARBA" id="ARBA00022723"/>
    </source>
</evidence>
<evidence type="ECO:0000256" key="6">
    <source>
        <dbReference type="ARBA" id="ARBA00022806"/>
    </source>
</evidence>
<evidence type="ECO:0000313" key="14">
    <source>
        <dbReference type="EMBL" id="RWS10573.1"/>
    </source>
</evidence>
<reference evidence="14 15" key="1">
    <citation type="journal article" date="2018" name="Gigascience">
        <title>Genomes of trombidid mites reveal novel predicted allergens and laterally-transferred genes associated with secondary metabolism.</title>
        <authorList>
            <person name="Dong X."/>
            <person name="Chaisiri K."/>
            <person name="Xia D."/>
            <person name="Armstrong S.D."/>
            <person name="Fang Y."/>
            <person name="Donnelly M.J."/>
            <person name="Kadowaki T."/>
            <person name="McGarry J.W."/>
            <person name="Darby A.C."/>
            <person name="Makepeace B.L."/>
        </authorList>
    </citation>
    <scope>NUCLEOTIDE SEQUENCE [LARGE SCALE GENOMIC DNA]</scope>
    <source>
        <strain evidence="14">UoL-WK</strain>
    </source>
</reference>
<dbReference type="Gene3D" id="3.40.50.300">
    <property type="entry name" value="P-loop containing nucleotide triphosphate hydrolases"/>
    <property type="match status" value="2"/>
</dbReference>
<evidence type="ECO:0000256" key="10">
    <source>
        <dbReference type="ARBA" id="ARBA00023125"/>
    </source>
</evidence>
<dbReference type="PANTHER" id="PTHR11472:SF34">
    <property type="entry name" value="REGULATOR OF TELOMERE ELONGATION HELICASE 1"/>
    <property type="match status" value="1"/>
</dbReference>
<keyword evidence="1" id="KW-0004">4Fe-4S</keyword>
<evidence type="ECO:0000256" key="5">
    <source>
        <dbReference type="ARBA" id="ARBA00022801"/>
    </source>
</evidence>
<evidence type="ECO:0000256" key="11">
    <source>
        <dbReference type="ARBA" id="ARBA00023204"/>
    </source>
</evidence>
<keyword evidence="12" id="KW-0413">Isomerase</keyword>
<comment type="caution">
    <text evidence="14">The sequence shown here is derived from an EMBL/GenBank/DDBJ whole genome shotgun (WGS) entry which is preliminary data.</text>
</comment>
<evidence type="ECO:0000256" key="12">
    <source>
        <dbReference type="ARBA" id="ARBA00023235"/>
    </source>
</evidence>
<keyword evidence="10" id="KW-0238">DNA-binding</keyword>
<keyword evidence="9" id="KW-0411">Iron-sulfur</keyword>
<dbReference type="SMART" id="SM00488">
    <property type="entry name" value="DEXDc2"/>
    <property type="match status" value="1"/>
</dbReference>
<keyword evidence="15" id="KW-1185">Reference proteome</keyword>
<evidence type="ECO:0000256" key="4">
    <source>
        <dbReference type="ARBA" id="ARBA00022763"/>
    </source>
</evidence>
<dbReference type="GO" id="GO:0016818">
    <property type="term" value="F:hydrolase activity, acting on acid anhydrides, in phosphorus-containing anhydrides"/>
    <property type="evidence" value="ECO:0007669"/>
    <property type="project" value="InterPro"/>
</dbReference>
<dbReference type="InterPro" id="IPR014013">
    <property type="entry name" value="Helic_SF1/SF2_ATP-bd_DinG/Rad3"/>
</dbReference>
<protein>
    <recommendedName>
        <fullName evidence="13">Helicase ATP-binding domain-containing protein</fullName>
    </recommendedName>
</protein>
<dbReference type="GO" id="GO:0051539">
    <property type="term" value="F:4 iron, 4 sulfur cluster binding"/>
    <property type="evidence" value="ECO:0007669"/>
    <property type="project" value="UniProtKB-KW"/>
</dbReference>
<keyword evidence="11" id="KW-0234">DNA repair</keyword>
<dbReference type="OrthoDB" id="19182at2759"/>
<organism evidence="14 15">
    <name type="scientific">Dinothrombium tinctorium</name>
    <dbReference type="NCBI Taxonomy" id="1965070"/>
    <lineage>
        <taxon>Eukaryota</taxon>
        <taxon>Metazoa</taxon>
        <taxon>Ecdysozoa</taxon>
        <taxon>Arthropoda</taxon>
        <taxon>Chelicerata</taxon>
        <taxon>Arachnida</taxon>
        <taxon>Acari</taxon>
        <taxon>Acariformes</taxon>
        <taxon>Trombidiformes</taxon>
        <taxon>Prostigmata</taxon>
        <taxon>Anystina</taxon>
        <taxon>Parasitengona</taxon>
        <taxon>Trombidioidea</taxon>
        <taxon>Trombidiidae</taxon>
        <taxon>Dinothrombium</taxon>
    </lineage>
</organism>
<dbReference type="SMART" id="SM00491">
    <property type="entry name" value="HELICc2"/>
    <property type="match status" value="1"/>
</dbReference>
<evidence type="ECO:0000256" key="7">
    <source>
        <dbReference type="ARBA" id="ARBA00022840"/>
    </source>
</evidence>
<keyword evidence="7" id="KW-0067">ATP-binding</keyword>
<dbReference type="InterPro" id="IPR045028">
    <property type="entry name" value="DinG/Rad3-like"/>
</dbReference>
<keyword evidence="8" id="KW-0408">Iron</keyword>
<dbReference type="Pfam" id="PF06733">
    <property type="entry name" value="DEAD_2"/>
    <property type="match status" value="1"/>
</dbReference>
<dbReference type="AlphaFoldDB" id="A0A3S3P987"/>
<feature type="domain" description="Helicase ATP-binding" evidence="13">
    <location>
        <begin position="7"/>
        <end position="277"/>
    </location>
</feature>
<evidence type="ECO:0000256" key="8">
    <source>
        <dbReference type="ARBA" id="ARBA00023004"/>
    </source>
</evidence>
<dbReference type="GO" id="GO:0046872">
    <property type="term" value="F:metal ion binding"/>
    <property type="evidence" value="ECO:0007669"/>
    <property type="project" value="UniProtKB-KW"/>
</dbReference>
<dbReference type="InterPro" id="IPR010614">
    <property type="entry name" value="RAD3-like_helicase_DEAD"/>
</dbReference>
<keyword evidence="2" id="KW-0479">Metal-binding</keyword>
<accession>A0A3S3P987</accession>
<dbReference type="GO" id="GO:0005524">
    <property type="term" value="F:ATP binding"/>
    <property type="evidence" value="ECO:0007669"/>
    <property type="project" value="UniProtKB-KW"/>
</dbReference>
<evidence type="ECO:0000313" key="15">
    <source>
        <dbReference type="Proteomes" id="UP000285301"/>
    </source>
</evidence>
<keyword evidence="5" id="KW-0378">Hydrolase</keyword>
<keyword evidence="4" id="KW-0227">DNA damage</keyword>
<evidence type="ECO:0000259" key="13">
    <source>
        <dbReference type="PROSITE" id="PS51193"/>
    </source>
</evidence>
<evidence type="ECO:0000256" key="3">
    <source>
        <dbReference type="ARBA" id="ARBA00022741"/>
    </source>
</evidence>
<name>A0A3S3P987_9ACAR</name>
<dbReference type="PANTHER" id="PTHR11472">
    <property type="entry name" value="DNA REPAIR DEAD HELICASE RAD3/XP-D SUBFAMILY MEMBER"/>
    <property type="match status" value="1"/>
</dbReference>
<dbReference type="Proteomes" id="UP000285301">
    <property type="component" value="Unassembled WGS sequence"/>
</dbReference>
<dbReference type="GO" id="GO:0006281">
    <property type="term" value="P:DNA repair"/>
    <property type="evidence" value="ECO:0007669"/>
    <property type="project" value="UniProtKB-KW"/>
</dbReference>
<gene>
    <name evidence="14" type="ORF">B4U79_11133</name>
</gene>
<evidence type="ECO:0000256" key="9">
    <source>
        <dbReference type="ARBA" id="ARBA00023014"/>
    </source>
</evidence>
<keyword evidence="3" id="KW-0547">Nucleotide-binding</keyword>
<dbReference type="PROSITE" id="PS51193">
    <property type="entry name" value="HELICASE_ATP_BIND_2"/>
    <property type="match status" value="1"/>
</dbReference>
<evidence type="ECO:0000256" key="1">
    <source>
        <dbReference type="ARBA" id="ARBA00022485"/>
    </source>
</evidence>
<dbReference type="SUPFAM" id="SSF52540">
    <property type="entry name" value="P-loop containing nucleoside triphosphate hydrolases"/>
    <property type="match status" value="1"/>
</dbReference>